<reference evidence="2 3" key="1">
    <citation type="submission" date="2022-05" db="EMBL/GenBank/DDBJ databases">
        <authorList>
            <consortium name="Genoscope - CEA"/>
            <person name="William W."/>
        </authorList>
    </citation>
    <scope>NUCLEOTIDE SEQUENCE [LARGE SCALE GENOMIC DNA]</scope>
</reference>
<keyword evidence="3" id="KW-1185">Reference proteome</keyword>
<sequence>MTGDLNMDNHKIRNLNDEPTSGIDGINKNYVDSVVSHSHVKPSHQKDQLSYLMSNVLQWTDLIDGGNSFNTAKIADLSNFQDKSLSESDIKTLKDFYKHYYKKYWCFKKSYKRSKHLGETIIISGICLMIIGTITGGITLNPVIPFVVNRAGILVTNFGKMKNCKKKIEMTEIAF</sequence>
<evidence type="ECO:0000313" key="3">
    <source>
        <dbReference type="Proteomes" id="UP001159427"/>
    </source>
</evidence>
<dbReference type="EMBL" id="CALNXI010000028">
    <property type="protein sequence ID" value="CAH3015762.1"/>
    <property type="molecule type" value="Genomic_DNA"/>
</dbReference>
<accession>A0ABN8LJE8</accession>
<keyword evidence="1" id="KW-0812">Transmembrane</keyword>
<name>A0ABN8LJE8_9CNID</name>
<keyword evidence="1" id="KW-0472">Membrane</keyword>
<gene>
    <name evidence="2" type="ORF">PEVE_00020881</name>
</gene>
<proteinExistence type="predicted"/>
<feature type="non-terminal residue" evidence="2">
    <location>
        <position position="175"/>
    </location>
</feature>
<feature type="transmembrane region" description="Helical" evidence="1">
    <location>
        <begin position="117"/>
        <end position="140"/>
    </location>
</feature>
<organism evidence="2 3">
    <name type="scientific">Porites evermanni</name>
    <dbReference type="NCBI Taxonomy" id="104178"/>
    <lineage>
        <taxon>Eukaryota</taxon>
        <taxon>Metazoa</taxon>
        <taxon>Cnidaria</taxon>
        <taxon>Anthozoa</taxon>
        <taxon>Hexacorallia</taxon>
        <taxon>Scleractinia</taxon>
        <taxon>Fungiina</taxon>
        <taxon>Poritidae</taxon>
        <taxon>Porites</taxon>
    </lineage>
</organism>
<keyword evidence="1" id="KW-1133">Transmembrane helix</keyword>
<dbReference type="Proteomes" id="UP001159427">
    <property type="component" value="Unassembled WGS sequence"/>
</dbReference>
<evidence type="ECO:0000313" key="2">
    <source>
        <dbReference type="EMBL" id="CAH3015762.1"/>
    </source>
</evidence>
<protein>
    <submittedName>
        <fullName evidence="2">Uncharacterized protein</fullName>
    </submittedName>
</protein>
<evidence type="ECO:0000256" key="1">
    <source>
        <dbReference type="SAM" id="Phobius"/>
    </source>
</evidence>
<comment type="caution">
    <text evidence="2">The sequence shown here is derived from an EMBL/GenBank/DDBJ whole genome shotgun (WGS) entry which is preliminary data.</text>
</comment>